<evidence type="ECO:0000256" key="2">
    <source>
        <dbReference type="SAM" id="SignalP"/>
    </source>
</evidence>
<reference evidence="3" key="1">
    <citation type="submission" date="2014-12" db="EMBL/GenBank/DDBJ databases">
        <title>Insight into the proteome of Arion vulgaris.</title>
        <authorList>
            <person name="Aradska J."/>
            <person name="Bulat T."/>
            <person name="Smidak R."/>
            <person name="Sarate P."/>
            <person name="Gangsoo J."/>
            <person name="Sialana F."/>
            <person name="Bilban M."/>
            <person name="Lubec G."/>
        </authorList>
    </citation>
    <scope>NUCLEOTIDE SEQUENCE</scope>
    <source>
        <tissue evidence="3">Skin</tissue>
    </source>
</reference>
<proteinExistence type="predicted"/>
<evidence type="ECO:0000313" key="3">
    <source>
        <dbReference type="EMBL" id="CEK65366.1"/>
    </source>
</evidence>
<dbReference type="EMBL" id="HACG01018501">
    <property type="protein sequence ID" value="CEK65366.1"/>
    <property type="molecule type" value="Transcribed_RNA"/>
</dbReference>
<feature type="region of interest" description="Disordered" evidence="1">
    <location>
        <begin position="28"/>
        <end position="47"/>
    </location>
</feature>
<dbReference type="GO" id="GO:0000976">
    <property type="term" value="F:transcription cis-regulatory region binding"/>
    <property type="evidence" value="ECO:0007669"/>
    <property type="project" value="TreeGrafter"/>
</dbReference>
<feature type="chain" id="PRO_5002111027" evidence="2">
    <location>
        <begin position="21"/>
        <end position="207"/>
    </location>
</feature>
<organism evidence="3">
    <name type="scientific">Arion vulgaris</name>
    <dbReference type="NCBI Taxonomy" id="1028688"/>
    <lineage>
        <taxon>Eukaryota</taxon>
        <taxon>Metazoa</taxon>
        <taxon>Spiralia</taxon>
        <taxon>Lophotrochozoa</taxon>
        <taxon>Mollusca</taxon>
        <taxon>Gastropoda</taxon>
        <taxon>Heterobranchia</taxon>
        <taxon>Euthyneura</taxon>
        <taxon>Panpulmonata</taxon>
        <taxon>Eupulmonata</taxon>
        <taxon>Stylommatophora</taxon>
        <taxon>Helicina</taxon>
        <taxon>Arionoidea</taxon>
        <taxon>Arionidae</taxon>
        <taxon>Arion</taxon>
    </lineage>
</organism>
<name>A0A0B6ZBS7_9EUPU</name>
<dbReference type="PANTHER" id="PTHR13964:SF27">
    <property type="entry name" value="HAT-TRICK, ISOFORM D"/>
    <property type="match status" value="1"/>
</dbReference>
<gene>
    <name evidence="3" type="primary">ORF54811</name>
</gene>
<dbReference type="GO" id="GO:0005634">
    <property type="term" value="C:nucleus"/>
    <property type="evidence" value="ECO:0007669"/>
    <property type="project" value="TreeGrafter"/>
</dbReference>
<dbReference type="PANTHER" id="PTHR13964">
    <property type="entry name" value="RBP-RELATED"/>
    <property type="match status" value="1"/>
</dbReference>
<feature type="signal peptide" evidence="2">
    <location>
        <begin position="1"/>
        <end position="20"/>
    </location>
</feature>
<dbReference type="AlphaFoldDB" id="A0A0B6ZBS7"/>
<feature type="compositionally biased region" description="Basic and acidic residues" evidence="1">
    <location>
        <begin position="191"/>
        <end position="207"/>
    </location>
</feature>
<accession>A0A0B6ZBS7</accession>
<feature type="compositionally biased region" description="Basic residues" evidence="1">
    <location>
        <begin position="86"/>
        <end position="102"/>
    </location>
</feature>
<feature type="region of interest" description="Disordered" evidence="1">
    <location>
        <begin position="181"/>
        <end position="207"/>
    </location>
</feature>
<feature type="region of interest" description="Disordered" evidence="1">
    <location>
        <begin position="83"/>
        <end position="144"/>
    </location>
</feature>
<feature type="non-terminal residue" evidence="3">
    <location>
        <position position="1"/>
    </location>
</feature>
<dbReference type="GO" id="GO:0006357">
    <property type="term" value="P:regulation of transcription by RNA polymerase II"/>
    <property type="evidence" value="ECO:0007669"/>
    <property type="project" value="TreeGrafter"/>
</dbReference>
<feature type="compositionally biased region" description="Low complexity" evidence="1">
    <location>
        <begin position="35"/>
        <end position="47"/>
    </location>
</feature>
<dbReference type="InterPro" id="IPR051232">
    <property type="entry name" value="ARID/SWI1_ChromRemod"/>
</dbReference>
<evidence type="ECO:0000256" key="1">
    <source>
        <dbReference type="SAM" id="MobiDB-lite"/>
    </source>
</evidence>
<keyword evidence="2" id="KW-0732">Signal</keyword>
<protein>
    <submittedName>
        <fullName evidence="3">Uncharacterized protein</fullName>
    </submittedName>
</protein>
<feature type="compositionally biased region" description="Polar residues" evidence="1">
    <location>
        <begin position="104"/>
        <end position="119"/>
    </location>
</feature>
<sequence length="207" mass="22888">VKALCALASTASAVLLPVSSSNFTSFKSANEMPSDNDVTSTTSSTDNLDTTLIAQQSESSGTDQDVPFSKKRNIVEEISNSINDVKKRRVHGTRSRTAKKSPKYTGNSDSQGSASNTPNHCPESPPIKFTDLSKSPRPSKYTFNSDLGEYLEGEARCNFLINKMREIKSVYMTLKSEVASIDRRRKRAKRKERESLQLSSNDREVPT</sequence>